<dbReference type="GO" id="GO:0050811">
    <property type="term" value="F:GABA receptor binding"/>
    <property type="evidence" value="ECO:0007669"/>
    <property type="project" value="TreeGrafter"/>
</dbReference>
<dbReference type="GO" id="GO:0034237">
    <property type="term" value="F:protein kinase A regulatory subunit binding"/>
    <property type="evidence" value="ECO:0007669"/>
    <property type="project" value="TreeGrafter"/>
</dbReference>
<sequence>METNKKSPLAKITPGHKTGEICLEEISTEFTNVASIHSYEVNINKAARYCFKKLEDGTFSIEKKPSDVEQKNQEHSQTENTNKRKAKTIGPYAGRYAYKPLKICFKKRSKTFKKTLEANDEHQTDYVTLSQANHLNLETEQQCKLGTKPNQTAVGAYHSQSEGTWAAIKSLVMPRKKSRSSSKTQSYFDSQVHLEAKAGKAGIRRFTWKKKHAKINIPCIRFSRGKKRSGHFEVAHEKYYRNEAKHITKETEANRDETVLMIKSNLPQSLMGASLDNLKQLRDSIHATGQSPEKPEIGSDRQVRDNIQPEVTELETSAGIRHEKHIEKNPQESHNHRNVSEDSVAQKHSMNILNDKDTANNELGGPEKENAVSDGEETCTSLKERLNLHSCSFEQRKLENKDAAEREVMSRDIEIFTQDRRGNNKQGLISPEYKVQSREASATGNFLRRTGSVMLSKDGEGCESEVYSSQPVYHSFTSPDQYEMLLIKVASSLVKSVIQSSVQEVTEEMSRQS</sequence>
<name>A0A6P8RS29_GEOSA</name>
<evidence type="ECO:0000256" key="2">
    <source>
        <dbReference type="ARBA" id="ARBA00022553"/>
    </source>
</evidence>
<keyword evidence="3" id="KW-0112">Calmodulin-binding</keyword>
<feature type="compositionally biased region" description="Basic and acidic residues" evidence="6">
    <location>
        <begin position="320"/>
        <end position="340"/>
    </location>
</feature>
<accession>A0A6P8RS29</accession>
<dbReference type="Pfam" id="PF03832">
    <property type="entry name" value="WSK"/>
    <property type="match status" value="1"/>
</dbReference>
<dbReference type="KEGG" id="gsh:117363706"/>
<dbReference type="InterPro" id="IPR042375">
    <property type="entry name" value="AKAP5"/>
</dbReference>
<gene>
    <name evidence="9" type="primary">AKAP5</name>
</gene>
<dbReference type="InterPro" id="IPR001573">
    <property type="entry name" value="AKAP_WSK"/>
</dbReference>
<dbReference type="RefSeq" id="XP_033807746.1">
    <property type="nucleotide sequence ID" value="XM_033951855.1"/>
</dbReference>
<dbReference type="GO" id="GO:0032590">
    <property type="term" value="C:dendrite membrane"/>
    <property type="evidence" value="ECO:0007669"/>
    <property type="project" value="TreeGrafter"/>
</dbReference>
<dbReference type="GO" id="GO:0014069">
    <property type="term" value="C:postsynaptic density"/>
    <property type="evidence" value="ECO:0007669"/>
    <property type="project" value="TreeGrafter"/>
</dbReference>
<feature type="region of interest" description="Disordered" evidence="6">
    <location>
        <begin position="63"/>
        <end position="84"/>
    </location>
</feature>
<dbReference type="GO" id="GO:0043197">
    <property type="term" value="C:dendritic spine"/>
    <property type="evidence" value="ECO:0007669"/>
    <property type="project" value="TreeGrafter"/>
</dbReference>
<dbReference type="PANTHER" id="PTHR15182">
    <property type="entry name" value="A-KINASE ANCHOR PROTEIN 5-RELATED"/>
    <property type="match status" value="1"/>
</dbReference>
<dbReference type="Proteomes" id="UP000515159">
    <property type="component" value="Chromosome 7"/>
</dbReference>
<dbReference type="GO" id="GO:0005516">
    <property type="term" value="F:calmodulin binding"/>
    <property type="evidence" value="ECO:0007669"/>
    <property type="project" value="UniProtKB-KW"/>
</dbReference>
<evidence type="ECO:0000313" key="8">
    <source>
        <dbReference type="Proteomes" id="UP000515159"/>
    </source>
</evidence>
<dbReference type="PROSITE" id="PS51893">
    <property type="entry name" value="AKAP_CAM_BD"/>
    <property type="match status" value="1"/>
</dbReference>
<dbReference type="PANTHER" id="PTHR15182:SF0">
    <property type="entry name" value="A-KINASE ANCHOR PROTEIN 5"/>
    <property type="match status" value="1"/>
</dbReference>
<feature type="compositionally biased region" description="Basic and acidic residues" evidence="6">
    <location>
        <begin position="63"/>
        <end position="77"/>
    </location>
</feature>
<dbReference type="GO" id="GO:0060090">
    <property type="term" value="F:molecular adaptor activity"/>
    <property type="evidence" value="ECO:0007669"/>
    <property type="project" value="TreeGrafter"/>
</dbReference>
<dbReference type="FunCoup" id="A0A6P8RS29">
    <property type="interactions" value="220"/>
</dbReference>
<keyword evidence="4" id="KW-0472">Membrane</keyword>
<dbReference type="GO" id="GO:0060076">
    <property type="term" value="C:excitatory synapse"/>
    <property type="evidence" value="ECO:0007669"/>
    <property type="project" value="TreeGrafter"/>
</dbReference>
<evidence type="ECO:0000256" key="5">
    <source>
        <dbReference type="ARBA" id="ARBA00023288"/>
    </source>
</evidence>
<keyword evidence="8" id="KW-1185">Reference proteome</keyword>
<dbReference type="GO" id="GO:0008179">
    <property type="term" value="F:adenylate cyclase binding"/>
    <property type="evidence" value="ECO:0007669"/>
    <property type="project" value="InterPro"/>
</dbReference>
<dbReference type="GO" id="GO:0031698">
    <property type="term" value="F:beta-2 adrenergic receptor binding"/>
    <property type="evidence" value="ECO:0007669"/>
    <property type="project" value="TreeGrafter"/>
</dbReference>
<comment type="subcellular location">
    <subcellularLocation>
        <location evidence="1">Membrane</location>
        <topology evidence="1">Lipid-anchor</topology>
    </subcellularLocation>
</comment>
<keyword evidence="2" id="KW-0597">Phosphoprotein</keyword>
<evidence type="ECO:0000256" key="1">
    <source>
        <dbReference type="ARBA" id="ARBA00004635"/>
    </source>
</evidence>
<dbReference type="InParanoid" id="A0A6P8RS29"/>
<evidence type="ECO:0000256" key="3">
    <source>
        <dbReference type="ARBA" id="ARBA00022860"/>
    </source>
</evidence>
<dbReference type="GeneID" id="117363706"/>
<feature type="region of interest" description="Disordered" evidence="6">
    <location>
        <begin position="315"/>
        <end position="344"/>
    </location>
</feature>
<evidence type="ECO:0000313" key="9">
    <source>
        <dbReference type="RefSeq" id="XP_033807746.1"/>
    </source>
</evidence>
<protein>
    <submittedName>
        <fullName evidence="9">A-kinase anchor protein 5</fullName>
    </submittedName>
</protein>
<proteinExistence type="predicted"/>
<dbReference type="AlphaFoldDB" id="A0A6P8RS29"/>
<evidence type="ECO:0000256" key="4">
    <source>
        <dbReference type="ARBA" id="ARBA00023136"/>
    </source>
</evidence>
<evidence type="ECO:0000259" key="7">
    <source>
        <dbReference type="PROSITE" id="PS51893"/>
    </source>
</evidence>
<feature type="domain" description="A kinase-anchoring proteins AKAP-5 and AKAP-12 calmodulin (CaM)-binding" evidence="7">
    <location>
        <begin position="162"/>
        <end position="182"/>
    </location>
</feature>
<keyword evidence="5" id="KW-0449">Lipoprotein</keyword>
<dbReference type="OrthoDB" id="9905114at2759"/>
<dbReference type="GO" id="GO:0035254">
    <property type="term" value="F:glutamate receptor binding"/>
    <property type="evidence" value="ECO:0007669"/>
    <property type="project" value="TreeGrafter"/>
</dbReference>
<organism evidence="8 9">
    <name type="scientific">Geotrypetes seraphini</name>
    <name type="common">Gaboon caecilian</name>
    <name type="synonym">Caecilia seraphini</name>
    <dbReference type="NCBI Taxonomy" id="260995"/>
    <lineage>
        <taxon>Eukaryota</taxon>
        <taxon>Metazoa</taxon>
        <taxon>Chordata</taxon>
        <taxon>Craniata</taxon>
        <taxon>Vertebrata</taxon>
        <taxon>Euteleostomi</taxon>
        <taxon>Amphibia</taxon>
        <taxon>Gymnophiona</taxon>
        <taxon>Geotrypetes</taxon>
    </lineage>
</organism>
<reference evidence="9" key="1">
    <citation type="submission" date="2025-08" db="UniProtKB">
        <authorList>
            <consortium name="RefSeq"/>
        </authorList>
    </citation>
    <scope>IDENTIFICATION</scope>
</reference>
<evidence type="ECO:0000256" key="6">
    <source>
        <dbReference type="SAM" id="MobiDB-lite"/>
    </source>
</evidence>
<dbReference type="CTD" id="9495"/>